<evidence type="ECO:0000313" key="2">
    <source>
        <dbReference type="Proteomes" id="UP000464214"/>
    </source>
</evidence>
<evidence type="ECO:0000313" key="1">
    <source>
        <dbReference type="EMBL" id="QHL86025.1"/>
    </source>
</evidence>
<dbReference type="RefSeq" id="WP_160688027.1">
    <property type="nucleotide sequence ID" value="NZ_CP047897.1"/>
</dbReference>
<protein>
    <recommendedName>
        <fullName evidence="3">Hemerythrin-like domain-containing protein</fullName>
    </recommendedName>
</protein>
<organism evidence="1 2">
    <name type="scientific">Nibribacter ruber</name>
    <dbReference type="NCBI Taxonomy" id="2698458"/>
    <lineage>
        <taxon>Bacteria</taxon>
        <taxon>Pseudomonadati</taxon>
        <taxon>Bacteroidota</taxon>
        <taxon>Cytophagia</taxon>
        <taxon>Cytophagales</taxon>
        <taxon>Hymenobacteraceae</taxon>
        <taxon>Nibribacter</taxon>
    </lineage>
</organism>
<reference evidence="1 2" key="1">
    <citation type="submission" date="2020-01" db="EMBL/GenBank/DDBJ databases">
        <authorList>
            <person name="Kim M."/>
        </authorList>
    </citation>
    <scope>NUCLEOTIDE SEQUENCE [LARGE SCALE GENOMIC DNA]</scope>
    <source>
        <strain evidence="1 2">BT10</strain>
    </source>
</reference>
<accession>A0A6P1NW61</accession>
<keyword evidence="2" id="KW-1185">Reference proteome</keyword>
<dbReference type="AlphaFoldDB" id="A0A6P1NW61"/>
<proteinExistence type="predicted"/>
<name>A0A6P1NW61_9BACT</name>
<dbReference type="EMBL" id="CP047897">
    <property type="protein sequence ID" value="QHL86025.1"/>
    <property type="molecule type" value="Genomic_DNA"/>
</dbReference>
<evidence type="ECO:0008006" key="3">
    <source>
        <dbReference type="Google" id="ProtNLM"/>
    </source>
</evidence>
<dbReference type="Proteomes" id="UP000464214">
    <property type="component" value="Chromosome"/>
</dbReference>
<dbReference type="KEGG" id="nib:GU926_00620"/>
<sequence>MDTLTSTSGHLLLSIGLQDLHQESVGWLQDIAFWKTEISFFQKLLEQVNIRVHDLEDKKRIDHFQSLLLYFKGELLDQYRHDLRDHERYLMHLIQNRAQIEEEHYREVHQGFQNQIRAFEADFKQFRLSLYHLAEKYM</sequence>
<gene>
    <name evidence="1" type="ORF">GU926_00620</name>
</gene>